<dbReference type="Gene3D" id="2.60.200.40">
    <property type="match status" value="1"/>
</dbReference>
<keyword evidence="4" id="KW-0479">Metal-binding</keyword>
<dbReference type="InterPro" id="IPR045540">
    <property type="entry name" value="YegS/DAGK_C"/>
</dbReference>
<dbReference type="NCBIfam" id="TIGR00147">
    <property type="entry name" value="YegS/Rv2252/BmrU family lipid kinase"/>
    <property type="match status" value="1"/>
</dbReference>
<keyword evidence="11" id="KW-1208">Phospholipid metabolism</keyword>
<dbReference type="EC" id="2.7.1.-" evidence="13"/>
<reference evidence="13 14" key="1">
    <citation type="submission" date="2021-02" db="EMBL/GenBank/DDBJ databases">
        <authorList>
            <person name="Park J.-S."/>
        </authorList>
    </citation>
    <scope>NUCLEOTIDE SEQUENCE [LARGE SCALE GENOMIC DNA]</scope>
    <source>
        <strain evidence="13 14">188UL20-2</strain>
    </source>
</reference>
<evidence type="ECO:0000259" key="12">
    <source>
        <dbReference type="PROSITE" id="PS50146"/>
    </source>
</evidence>
<dbReference type="SUPFAM" id="SSF111331">
    <property type="entry name" value="NAD kinase/diacylglycerol kinase-like"/>
    <property type="match status" value="1"/>
</dbReference>
<organism evidence="13 14">
    <name type="scientific">Vibrio ulleungensis</name>
    <dbReference type="NCBI Taxonomy" id="2807619"/>
    <lineage>
        <taxon>Bacteria</taxon>
        <taxon>Pseudomonadati</taxon>
        <taxon>Pseudomonadota</taxon>
        <taxon>Gammaproteobacteria</taxon>
        <taxon>Vibrionales</taxon>
        <taxon>Vibrionaceae</taxon>
        <taxon>Vibrio</taxon>
    </lineage>
</organism>
<comment type="cofactor">
    <cofactor evidence="1">
        <name>Mg(2+)</name>
        <dbReference type="ChEBI" id="CHEBI:18420"/>
    </cofactor>
</comment>
<dbReference type="Pfam" id="PF19279">
    <property type="entry name" value="YegS_C"/>
    <property type="match status" value="1"/>
</dbReference>
<gene>
    <name evidence="13" type="primary">yegS</name>
    <name evidence="13" type="ORF">JQC93_03420</name>
</gene>
<dbReference type="PROSITE" id="PS50146">
    <property type="entry name" value="DAGK"/>
    <property type="match status" value="1"/>
</dbReference>
<dbReference type="InterPro" id="IPR001206">
    <property type="entry name" value="Diacylglycerol_kinase_cat_dom"/>
</dbReference>
<dbReference type="InterPro" id="IPR017438">
    <property type="entry name" value="ATP-NAD_kinase_N"/>
</dbReference>
<sequence>MPTRLLLNGKKAGQQDVRDAVYQLREEGHDLEVRTTWEGGDIERLILEAEQQGIHRIIAGGGDGTVNEVIDALLKHSLAHIQVAILPLGTANDFATACGIPTASPYQSLLLALKGNAYRVDAARANERHFINIATAGFGAQITAKTPVTLKNLLGGGAYALSGMVQALNFRPFNGTVLIDGKQHKANIVVGALCNGRLAGGGQPLAPEAFLDDGYLDAFSLQGYTLADISKVVEEIQNPNFEGVGFVNRNKVTRLEWDSQQEMPINLDGEPIASLKVVMEVLPKAIKLVLPENTTILKHRELAD</sequence>
<keyword evidence="5" id="KW-0547">Nucleotide-binding</keyword>
<dbReference type="Proteomes" id="UP000809621">
    <property type="component" value="Unassembled WGS sequence"/>
</dbReference>
<dbReference type="EMBL" id="JAFEUM010000001">
    <property type="protein sequence ID" value="MBM7035446.1"/>
    <property type="molecule type" value="Genomic_DNA"/>
</dbReference>
<dbReference type="Gene3D" id="3.40.50.10330">
    <property type="entry name" value="Probable inorganic polyphosphate/atp-NAD kinase, domain 1"/>
    <property type="match status" value="1"/>
</dbReference>
<keyword evidence="10" id="KW-0594">Phospholipid biosynthesis</keyword>
<dbReference type="PANTHER" id="PTHR12358">
    <property type="entry name" value="SPHINGOSINE KINASE"/>
    <property type="match status" value="1"/>
</dbReference>
<accession>A0ABS2HI06</accession>
<dbReference type="RefSeq" id="WP_205157046.1">
    <property type="nucleotide sequence ID" value="NZ_JAFEUM010000001.1"/>
</dbReference>
<evidence type="ECO:0000313" key="14">
    <source>
        <dbReference type="Proteomes" id="UP000809621"/>
    </source>
</evidence>
<evidence type="ECO:0000256" key="1">
    <source>
        <dbReference type="ARBA" id="ARBA00001946"/>
    </source>
</evidence>
<keyword evidence="3 13" id="KW-0808">Transferase</keyword>
<evidence type="ECO:0000256" key="4">
    <source>
        <dbReference type="ARBA" id="ARBA00022723"/>
    </source>
</evidence>
<name>A0ABS2HI06_9VIBR</name>
<evidence type="ECO:0000256" key="9">
    <source>
        <dbReference type="ARBA" id="ARBA00023098"/>
    </source>
</evidence>
<dbReference type="SMART" id="SM00046">
    <property type="entry name" value="DAGKc"/>
    <property type="match status" value="1"/>
</dbReference>
<evidence type="ECO:0000256" key="5">
    <source>
        <dbReference type="ARBA" id="ARBA00022741"/>
    </source>
</evidence>
<evidence type="ECO:0000256" key="7">
    <source>
        <dbReference type="ARBA" id="ARBA00022840"/>
    </source>
</evidence>
<evidence type="ECO:0000256" key="3">
    <source>
        <dbReference type="ARBA" id="ARBA00022679"/>
    </source>
</evidence>
<dbReference type="InterPro" id="IPR050187">
    <property type="entry name" value="Lipid_Phosphate_FormReg"/>
</dbReference>
<proteinExistence type="predicted"/>
<evidence type="ECO:0000256" key="11">
    <source>
        <dbReference type="ARBA" id="ARBA00023264"/>
    </source>
</evidence>
<evidence type="ECO:0000256" key="2">
    <source>
        <dbReference type="ARBA" id="ARBA00022516"/>
    </source>
</evidence>
<keyword evidence="7" id="KW-0067">ATP-binding</keyword>
<evidence type="ECO:0000256" key="8">
    <source>
        <dbReference type="ARBA" id="ARBA00022842"/>
    </source>
</evidence>
<keyword evidence="9" id="KW-0443">Lipid metabolism</keyword>
<dbReference type="PANTHER" id="PTHR12358:SF106">
    <property type="entry name" value="LIPID KINASE YEGS"/>
    <property type="match status" value="1"/>
</dbReference>
<comment type="caution">
    <text evidence="13">The sequence shown here is derived from an EMBL/GenBank/DDBJ whole genome shotgun (WGS) entry which is preliminary data.</text>
</comment>
<dbReference type="GO" id="GO:0016301">
    <property type="term" value="F:kinase activity"/>
    <property type="evidence" value="ECO:0007669"/>
    <property type="project" value="UniProtKB-KW"/>
</dbReference>
<dbReference type="NCBIfam" id="NF009602">
    <property type="entry name" value="PRK13054.1"/>
    <property type="match status" value="1"/>
</dbReference>
<evidence type="ECO:0000313" key="13">
    <source>
        <dbReference type="EMBL" id="MBM7035446.1"/>
    </source>
</evidence>
<keyword evidence="8" id="KW-0460">Magnesium</keyword>
<evidence type="ECO:0000256" key="6">
    <source>
        <dbReference type="ARBA" id="ARBA00022777"/>
    </source>
</evidence>
<keyword evidence="14" id="KW-1185">Reference proteome</keyword>
<dbReference type="InterPro" id="IPR005218">
    <property type="entry name" value="Diacylglycerol/lipid_kinase"/>
</dbReference>
<dbReference type="Pfam" id="PF00781">
    <property type="entry name" value="DAGK_cat"/>
    <property type="match status" value="1"/>
</dbReference>
<feature type="domain" description="DAGKc" evidence="12">
    <location>
        <begin position="1"/>
        <end position="129"/>
    </location>
</feature>
<protein>
    <submittedName>
        <fullName evidence="13">Lipid kinase YegS</fullName>
        <ecNumber evidence="13">2.7.1.-</ecNumber>
    </submittedName>
</protein>
<evidence type="ECO:0000256" key="10">
    <source>
        <dbReference type="ARBA" id="ARBA00023209"/>
    </source>
</evidence>
<dbReference type="InterPro" id="IPR016064">
    <property type="entry name" value="NAD/diacylglycerol_kinase_sf"/>
</dbReference>
<keyword evidence="6 13" id="KW-0418">Kinase</keyword>
<keyword evidence="2" id="KW-0444">Lipid biosynthesis</keyword>